<keyword evidence="4 6" id="KW-1133">Transmembrane helix</keyword>
<evidence type="ECO:0000256" key="6">
    <source>
        <dbReference type="SAM" id="Phobius"/>
    </source>
</evidence>
<name>A0A6J6PHH9_9ZZZZ</name>
<accession>A0A6J6PHH9</accession>
<feature type="domain" description="Cardiolipin synthase N-terminal" evidence="7">
    <location>
        <begin position="10"/>
        <end position="58"/>
    </location>
</feature>
<keyword evidence="5 6" id="KW-0472">Membrane</keyword>
<dbReference type="GO" id="GO:0005886">
    <property type="term" value="C:plasma membrane"/>
    <property type="evidence" value="ECO:0007669"/>
    <property type="project" value="UniProtKB-SubCell"/>
</dbReference>
<evidence type="ECO:0000259" key="7">
    <source>
        <dbReference type="Pfam" id="PF13396"/>
    </source>
</evidence>
<dbReference type="Pfam" id="PF13396">
    <property type="entry name" value="PLDc_N"/>
    <property type="match status" value="1"/>
</dbReference>
<protein>
    <submittedName>
        <fullName evidence="8">Unannotated protein</fullName>
    </submittedName>
</protein>
<dbReference type="InterPro" id="IPR027379">
    <property type="entry name" value="CLS_N"/>
</dbReference>
<reference evidence="8" key="1">
    <citation type="submission" date="2020-05" db="EMBL/GenBank/DDBJ databases">
        <authorList>
            <person name="Chiriac C."/>
            <person name="Salcher M."/>
            <person name="Ghai R."/>
            <person name="Kavagutti S V."/>
        </authorList>
    </citation>
    <scope>NUCLEOTIDE SEQUENCE</scope>
</reference>
<keyword evidence="2" id="KW-1003">Cell membrane</keyword>
<organism evidence="8">
    <name type="scientific">freshwater metagenome</name>
    <dbReference type="NCBI Taxonomy" id="449393"/>
    <lineage>
        <taxon>unclassified sequences</taxon>
        <taxon>metagenomes</taxon>
        <taxon>ecological metagenomes</taxon>
    </lineage>
</organism>
<comment type="subcellular location">
    <subcellularLocation>
        <location evidence="1">Cell membrane</location>
        <topology evidence="1">Multi-pass membrane protein</topology>
    </subcellularLocation>
</comment>
<sequence length="96" mass="10924">MRFQIFGLIVLIVFTVFVTVFAASADRNAVRVLPKYVWILLCLFITPIGGFLYLTFGRPIGGPGRRQKPRPAAPDDDPQFLRDLSERLRKDDEGKE</sequence>
<evidence type="ECO:0000256" key="4">
    <source>
        <dbReference type="ARBA" id="ARBA00022989"/>
    </source>
</evidence>
<feature type="transmembrane region" description="Helical" evidence="6">
    <location>
        <begin position="38"/>
        <end position="56"/>
    </location>
</feature>
<keyword evidence="3 6" id="KW-0812">Transmembrane</keyword>
<proteinExistence type="predicted"/>
<evidence type="ECO:0000256" key="5">
    <source>
        <dbReference type="ARBA" id="ARBA00023136"/>
    </source>
</evidence>
<evidence type="ECO:0000313" key="8">
    <source>
        <dbReference type="EMBL" id="CAB4695878.1"/>
    </source>
</evidence>
<dbReference type="EMBL" id="CAEZXK010000063">
    <property type="protein sequence ID" value="CAB4695878.1"/>
    <property type="molecule type" value="Genomic_DNA"/>
</dbReference>
<gene>
    <name evidence="8" type="ORF">UFOPK2370_01241</name>
</gene>
<evidence type="ECO:0000256" key="1">
    <source>
        <dbReference type="ARBA" id="ARBA00004651"/>
    </source>
</evidence>
<evidence type="ECO:0000256" key="3">
    <source>
        <dbReference type="ARBA" id="ARBA00022692"/>
    </source>
</evidence>
<dbReference type="AlphaFoldDB" id="A0A6J6PHH9"/>
<evidence type="ECO:0000256" key="2">
    <source>
        <dbReference type="ARBA" id="ARBA00022475"/>
    </source>
</evidence>